<evidence type="ECO:0000313" key="3">
    <source>
        <dbReference type="Proteomes" id="UP000192739"/>
    </source>
</evidence>
<keyword evidence="1" id="KW-0472">Membrane</keyword>
<proteinExistence type="predicted"/>
<gene>
    <name evidence="2" type="ORF">BST27_24695</name>
</gene>
<reference evidence="2 3" key="1">
    <citation type="submission" date="2017-02" db="EMBL/GenBank/DDBJ databases">
        <title>The new phylogeny of genus Mycobacterium.</title>
        <authorList>
            <person name="Tortoli E."/>
            <person name="Trovato A."/>
            <person name="Cirillo D.M."/>
        </authorList>
    </citation>
    <scope>NUCLEOTIDE SEQUENCE [LARGE SCALE GENOMIC DNA]</scope>
    <source>
        <strain evidence="2 3">DSM 44049</strain>
    </source>
</reference>
<dbReference type="STRING" id="28445.BHQ20_25745"/>
<keyword evidence="1" id="KW-1133">Transmembrane helix</keyword>
<dbReference type="RefSeq" id="WP_069421996.1">
    <property type="nucleotide sequence ID" value="NZ_CBCRZH010000081.1"/>
</dbReference>
<name>A0A1E3S6I1_MYCIE</name>
<feature type="transmembrane region" description="Helical" evidence="1">
    <location>
        <begin position="12"/>
        <end position="32"/>
    </location>
</feature>
<evidence type="ECO:0000256" key="1">
    <source>
        <dbReference type="SAM" id="Phobius"/>
    </source>
</evidence>
<comment type="caution">
    <text evidence="2">The sequence shown here is derived from an EMBL/GenBank/DDBJ whole genome shotgun (WGS) entry which is preliminary data.</text>
</comment>
<dbReference type="Proteomes" id="UP000192739">
    <property type="component" value="Unassembled WGS sequence"/>
</dbReference>
<organism evidence="2 3">
    <name type="scientific">Mycobacterium intermedium</name>
    <dbReference type="NCBI Taxonomy" id="28445"/>
    <lineage>
        <taxon>Bacteria</taxon>
        <taxon>Bacillati</taxon>
        <taxon>Actinomycetota</taxon>
        <taxon>Actinomycetes</taxon>
        <taxon>Mycobacteriales</taxon>
        <taxon>Mycobacteriaceae</taxon>
        <taxon>Mycobacterium</taxon>
        <taxon>Mycobacterium simiae complex</taxon>
    </lineage>
</organism>
<feature type="transmembrane region" description="Helical" evidence="1">
    <location>
        <begin position="52"/>
        <end position="73"/>
    </location>
</feature>
<dbReference type="AlphaFoldDB" id="A0A1E3S6I1"/>
<dbReference type="EMBL" id="MVHT01000090">
    <property type="protein sequence ID" value="ORA96681.1"/>
    <property type="molecule type" value="Genomic_DNA"/>
</dbReference>
<accession>A0A1E3S6I1</accession>
<dbReference type="OrthoDB" id="4567248at2"/>
<keyword evidence="3" id="KW-1185">Reference proteome</keyword>
<keyword evidence="1" id="KW-0812">Transmembrane</keyword>
<sequence length="74" mass="8207">MLEKVRQLLNFQVTIGQMIVLGLVIGTPYLLVGTIWSTTHAEHLHTMHGADLTVSFLGQIVSWPVLLFADVCMT</sequence>
<evidence type="ECO:0000313" key="2">
    <source>
        <dbReference type="EMBL" id="ORA96681.1"/>
    </source>
</evidence>
<protein>
    <submittedName>
        <fullName evidence="2">Uncharacterized protein</fullName>
    </submittedName>
</protein>